<organism evidence="2 3">
    <name type="scientific">Cohnella hongkongensis</name>
    <dbReference type="NCBI Taxonomy" id="178337"/>
    <lineage>
        <taxon>Bacteria</taxon>
        <taxon>Bacillati</taxon>
        <taxon>Bacillota</taxon>
        <taxon>Bacilli</taxon>
        <taxon>Bacillales</taxon>
        <taxon>Paenibacillaceae</taxon>
        <taxon>Cohnella</taxon>
    </lineage>
</organism>
<dbReference type="PANTHER" id="PTHR33990">
    <property type="entry name" value="PROTEIN YJDN-RELATED"/>
    <property type="match status" value="1"/>
</dbReference>
<reference evidence="3" key="1">
    <citation type="journal article" date="2019" name="Int. J. Syst. Evol. Microbiol.">
        <title>The Global Catalogue of Microorganisms (GCM) 10K type strain sequencing project: providing services to taxonomists for standard genome sequencing and annotation.</title>
        <authorList>
            <consortium name="The Broad Institute Genomics Platform"/>
            <consortium name="The Broad Institute Genome Sequencing Center for Infectious Disease"/>
            <person name="Wu L."/>
            <person name="Ma J."/>
        </authorList>
    </citation>
    <scope>NUCLEOTIDE SEQUENCE [LARGE SCALE GENOMIC DNA]</scope>
    <source>
        <strain evidence="3">CCUG 49571</strain>
    </source>
</reference>
<dbReference type="RefSeq" id="WP_378095646.1">
    <property type="nucleotide sequence ID" value="NZ_JBHSEP010000007.1"/>
</dbReference>
<accession>A0ABV9FDK8</accession>
<dbReference type="InterPro" id="IPR029068">
    <property type="entry name" value="Glyas_Bleomycin-R_OHBP_Dase"/>
</dbReference>
<dbReference type="InterPro" id="IPR028973">
    <property type="entry name" value="PhnB-like"/>
</dbReference>
<dbReference type="SUPFAM" id="SSF54593">
    <property type="entry name" value="Glyoxalase/Bleomycin resistance protein/Dihydroxybiphenyl dioxygenase"/>
    <property type="match status" value="1"/>
</dbReference>
<dbReference type="Pfam" id="PF00903">
    <property type="entry name" value="Glyoxalase"/>
    <property type="match status" value="1"/>
</dbReference>
<comment type="caution">
    <text evidence="2">The sequence shown here is derived from an EMBL/GenBank/DDBJ whole genome shotgun (WGS) entry which is preliminary data.</text>
</comment>
<name>A0ABV9FDK8_9BACL</name>
<keyword evidence="3" id="KW-1185">Reference proteome</keyword>
<dbReference type="PANTHER" id="PTHR33990:SF1">
    <property type="entry name" value="PROTEIN YJDN"/>
    <property type="match status" value="1"/>
</dbReference>
<feature type="domain" description="Glyoxalase/fosfomycin resistance/dioxygenase" evidence="1">
    <location>
        <begin position="8"/>
        <end position="133"/>
    </location>
</feature>
<evidence type="ECO:0000259" key="1">
    <source>
        <dbReference type="Pfam" id="PF00903"/>
    </source>
</evidence>
<gene>
    <name evidence="2" type="ORF">ACFO3S_11665</name>
</gene>
<dbReference type="Proteomes" id="UP001596028">
    <property type="component" value="Unassembled WGS sequence"/>
</dbReference>
<sequence>MSLNAYLNFDGNTREVVQFYAQVFGIEEPEMHTFDSMPADPDYPLPPEAKNRIMHAFLNIGGGTLMFSDTFPGMPYQQGNNFSLALVLDDERAIRDAFDKLKEGGSVKMELQEVPWSKVYGSLTDKYGIAWQFSLTS</sequence>
<dbReference type="InterPro" id="IPR004360">
    <property type="entry name" value="Glyas_Fos-R_dOase_dom"/>
</dbReference>
<dbReference type="Gene3D" id="3.10.180.10">
    <property type="entry name" value="2,3-Dihydroxybiphenyl 1,2-Dioxygenase, domain 1"/>
    <property type="match status" value="1"/>
</dbReference>
<dbReference type="CDD" id="cd06588">
    <property type="entry name" value="PhnB_like"/>
    <property type="match status" value="1"/>
</dbReference>
<proteinExistence type="predicted"/>
<dbReference type="EMBL" id="JBHSEP010000007">
    <property type="protein sequence ID" value="MFC4598897.1"/>
    <property type="molecule type" value="Genomic_DNA"/>
</dbReference>
<protein>
    <submittedName>
        <fullName evidence="2">VOC family protein</fullName>
    </submittedName>
</protein>
<evidence type="ECO:0000313" key="2">
    <source>
        <dbReference type="EMBL" id="MFC4598897.1"/>
    </source>
</evidence>
<evidence type="ECO:0000313" key="3">
    <source>
        <dbReference type="Proteomes" id="UP001596028"/>
    </source>
</evidence>